<evidence type="ECO:0000256" key="2">
    <source>
        <dbReference type="SAM" id="Phobius"/>
    </source>
</evidence>
<feature type="region of interest" description="Disordered" evidence="1">
    <location>
        <begin position="1"/>
        <end position="63"/>
    </location>
</feature>
<proteinExistence type="predicted"/>
<name>A0AAD5RH45_9PEZI</name>
<keyword evidence="4" id="KW-1185">Reference proteome</keyword>
<keyword evidence="2" id="KW-0812">Transmembrane</keyword>
<evidence type="ECO:0000256" key="1">
    <source>
        <dbReference type="SAM" id="MobiDB-lite"/>
    </source>
</evidence>
<accession>A0AAD5RH45</accession>
<reference evidence="3" key="1">
    <citation type="submission" date="2022-07" db="EMBL/GenBank/DDBJ databases">
        <title>Draft genome sequence of Zalerion maritima ATCC 34329, a (micro)plastics degrading marine fungus.</title>
        <authorList>
            <person name="Paco A."/>
            <person name="Goncalves M.F.M."/>
            <person name="Rocha-Santos T.A.P."/>
            <person name="Alves A."/>
        </authorList>
    </citation>
    <scope>NUCLEOTIDE SEQUENCE</scope>
    <source>
        <strain evidence="3">ATCC 34329</strain>
    </source>
</reference>
<keyword evidence="2" id="KW-1133">Transmembrane helix</keyword>
<feature type="compositionally biased region" description="Basic residues" evidence="1">
    <location>
        <begin position="38"/>
        <end position="57"/>
    </location>
</feature>
<sequence length="143" mass="16439">MCPPPHSHPNSDKEIQMPSTPSSPPPSFPGNSLLPLHSSHHHSPKPQQHQKSHHQRRSSLGMLKRAARRRLAGMSLHGADFIAFLIVLLFLYWVFHERYSNWGSDTKWADKDEFGNWIPPSAQDGLQRYGDEYAAGWHDEVRW</sequence>
<dbReference type="Proteomes" id="UP001201980">
    <property type="component" value="Unassembled WGS sequence"/>
</dbReference>
<keyword evidence="2" id="KW-0472">Membrane</keyword>
<dbReference type="EMBL" id="JAKWBI020000546">
    <property type="protein sequence ID" value="KAJ2893955.1"/>
    <property type="molecule type" value="Genomic_DNA"/>
</dbReference>
<feature type="transmembrane region" description="Helical" evidence="2">
    <location>
        <begin position="71"/>
        <end position="95"/>
    </location>
</feature>
<organism evidence="3 4">
    <name type="scientific">Zalerion maritima</name>
    <dbReference type="NCBI Taxonomy" id="339359"/>
    <lineage>
        <taxon>Eukaryota</taxon>
        <taxon>Fungi</taxon>
        <taxon>Dikarya</taxon>
        <taxon>Ascomycota</taxon>
        <taxon>Pezizomycotina</taxon>
        <taxon>Sordariomycetes</taxon>
        <taxon>Lulworthiomycetidae</taxon>
        <taxon>Lulworthiales</taxon>
        <taxon>Lulworthiaceae</taxon>
        <taxon>Zalerion</taxon>
    </lineage>
</organism>
<gene>
    <name evidence="3" type="ORF">MKZ38_008061</name>
</gene>
<evidence type="ECO:0000313" key="3">
    <source>
        <dbReference type="EMBL" id="KAJ2893955.1"/>
    </source>
</evidence>
<comment type="caution">
    <text evidence="3">The sequence shown here is derived from an EMBL/GenBank/DDBJ whole genome shotgun (WGS) entry which is preliminary data.</text>
</comment>
<evidence type="ECO:0000313" key="4">
    <source>
        <dbReference type="Proteomes" id="UP001201980"/>
    </source>
</evidence>
<protein>
    <submittedName>
        <fullName evidence="3">Uncharacterized protein</fullName>
    </submittedName>
</protein>
<dbReference type="AlphaFoldDB" id="A0AAD5RH45"/>